<dbReference type="SUPFAM" id="SSF51445">
    <property type="entry name" value="(Trans)glycosidases"/>
    <property type="match status" value="1"/>
</dbReference>
<dbReference type="InParanoid" id="A0A3N1G8H5"/>
<dbReference type="Gene3D" id="3.90.400.10">
    <property type="entry name" value="Oligo-1,6-glucosidase, Domain 2"/>
    <property type="match status" value="1"/>
</dbReference>
<dbReference type="Proteomes" id="UP000276232">
    <property type="component" value="Unassembled WGS sequence"/>
</dbReference>
<keyword evidence="5" id="KW-1185">Reference proteome</keyword>
<accession>A0A3N1G8H5</accession>
<dbReference type="InterPro" id="IPR006047">
    <property type="entry name" value="GH13_cat_dom"/>
</dbReference>
<evidence type="ECO:0000313" key="5">
    <source>
        <dbReference type="Proteomes" id="UP000276232"/>
    </source>
</evidence>
<dbReference type="PANTHER" id="PTHR10357:SF179">
    <property type="entry name" value="NEUTRAL AND BASIC AMINO ACID TRANSPORT PROTEIN RBAT"/>
    <property type="match status" value="1"/>
</dbReference>
<dbReference type="AlphaFoldDB" id="A0A3N1G8H5"/>
<dbReference type="EMBL" id="RJKN01000013">
    <property type="protein sequence ID" value="ROP26549.1"/>
    <property type="molecule type" value="Genomic_DNA"/>
</dbReference>
<comment type="caution">
    <text evidence="4">The sequence shown here is derived from an EMBL/GenBank/DDBJ whole genome shotgun (WGS) entry which is preliminary data.</text>
</comment>
<protein>
    <submittedName>
        <fullName evidence="4">Alpha-glucosidase</fullName>
    </submittedName>
</protein>
<dbReference type="SMART" id="SM00642">
    <property type="entry name" value="Aamy"/>
    <property type="match status" value="1"/>
</dbReference>
<feature type="region of interest" description="Disordered" evidence="2">
    <location>
        <begin position="432"/>
        <end position="489"/>
    </location>
</feature>
<organism evidence="4 5">
    <name type="scientific">Pseudokineococcus lusitanus</name>
    <dbReference type="NCBI Taxonomy" id="763993"/>
    <lineage>
        <taxon>Bacteria</taxon>
        <taxon>Bacillati</taxon>
        <taxon>Actinomycetota</taxon>
        <taxon>Actinomycetes</taxon>
        <taxon>Kineosporiales</taxon>
        <taxon>Kineosporiaceae</taxon>
        <taxon>Pseudokineococcus</taxon>
    </lineage>
</organism>
<evidence type="ECO:0000256" key="1">
    <source>
        <dbReference type="ARBA" id="ARBA00008061"/>
    </source>
</evidence>
<dbReference type="GO" id="GO:0009313">
    <property type="term" value="P:oligosaccharide catabolic process"/>
    <property type="evidence" value="ECO:0007669"/>
    <property type="project" value="TreeGrafter"/>
</dbReference>
<evidence type="ECO:0000259" key="3">
    <source>
        <dbReference type="SMART" id="SM00642"/>
    </source>
</evidence>
<dbReference type="InterPro" id="IPR045857">
    <property type="entry name" value="O16G_dom_2"/>
</dbReference>
<sequence>MPGVTVPDPAPSHGVPARPDAPAVPAPAMPADALPPADAAAPQQEWWRTAVVYQVVLRAFADGDGDGWGDVAGLRARLPYLAALGVDAVWVNPWYVSPMVDAGYDVADYRRLDPRYGTTADAEALVAEAHALGLRVMLDVVPNHTSEQHPWFRAALAGDETARARYLFRPGRGEHGEEPPNDWESCFRGPAWTRTTTPEGEPGDWYLHMFAPEQPDLDWSNREVHDEMLDVLRFWFDRGVDGFRVDVAHGLVKEAGLPDADGRDRRTEEHPGWDQDEVHDIWREWRALADTYDPPRVFVAEAWPARRAERLPLYLRPDEMHTAFEFEPLHVAWRAGPWRDVVDRSVAMSGLTGAPCAWVLTNHDVVRQATRYARSQFPEKGTNETERARWPTEVPDLALGRRRARAAVMLTAALPGVLYVYLGEELGLQEVEDVPDDRRTDPIFTRSGGTDPGRDGSRVPLPWSGDAPPFGFSPERRPDGSPALDPYLPQPAGWGALTAQAQAADPASTLSLYRRVLALRRQHLAQAGPMRWVRTPSPDVLAVAREGSHVQSWVNLGAAPVDLPAGARVLVASEPVEGGVLPGDAAAWVEVDG</sequence>
<reference evidence="4 5" key="1">
    <citation type="journal article" date="2015" name="Stand. Genomic Sci.">
        <title>Genomic Encyclopedia of Bacterial and Archaeal Type Strains, Phase III: the genomes of soil and plant-associated and newly described type strains.</title>
        <authorList>
            <person name="Whitman W.B."/>
            <person name="Woyke T."/>
            <person name="Klenk H.P."/>
            <person name="Zhou Y."/>
            <person name="Lilburn T.G."/>
            <person name="Beck B.J."/>
            <person name="De Vos P."/>
            <person name="Vandamme P."/>
            <person name="Eisen J.A."/>
            <person name="Garrity G."/>
            <person name="Hugenholtz P."/>
            <person name="Kyrpides N.C."/>
        </authorList>
    </citation>
    <scope>NUCLEOTIDE SEQUENCE [LARGE SCALE GENOMIC DNA]</scope>
    <source>
        <strain evidence="4 5">CECT 7306</strain>
    </source>
</reference>
<feature type="domain" description="Glycosyl hydrolase family 13 catalytic" evidence="3">
    <location>
        <begin position="54"/>
        <end position="458"/>
    </location>
</feature>
<dbReference type="InterPro" id="IPR017853">
    <property type="entry name" value="GH"/>
</dbReference>
<feature type="compositionally biased region" description="Low complexity" evidence="2">
    <location>
        <begin position="29"/>
        <end position="40"/>
    </location>
</feature>
<comment type="similarity">
    <text evidence="1">Belongs to the glycosyl hydrolase 13 family.</text>
</comment>
<dbReference type="Gene3D" id="3.20.20.80">
    <property type="entry name" value="Glycosidases"/>
    <property type="match status" value="1"/>
</dbReference>
<gene>
    <name evidence="4" type="ORF">EDC03_3399</name>
</gene>
<proteinExistence type="inferred from homology"/>
<evidence type="ECO:0000313" key="4">
    <source>
        <dbReference type="EMBL" id="ROP26549.1"/>
    </source>
</evidence>
<dbReference type="GO" id="GO:0004556">
    <property type="term" value="F:alpha-amylase activity"/>
    <property type="evidence" value="ECO:0007669"/>
    <property type="project" value="TreeGrafter"/>
</dbReference>
<name>A0A3N1G8H5_9ACTN</name>
<feature type="region of interest" description="Disordered" evidence="2">
    <location>
        <begin position="1"/>
        <end position="40"/>
    </location>
</feature>
<dbReference type="Pfam" id="PF00128">
    <property type="entry name" value="Alpha-amylase"/>
    <property type="match status" value="1"/>
</dbReference>
<dbReference type="PANTHER" id="PTHR10357">
    <property type="entry name" value="ALPHA-AMYLASE FAMILY MEMBER"/>
    <property type="match status" value="1"/>
</dbReference>
<dbReference type="CDD" id="cd11332">
    <property type="entry name" value="AmyAc_OligoGlu_TS"/>
    <property type="match status" value="1"/>
</dbReference>
<evidence type="ECO:0000256" key="2">
    <source>
        <dbReference type="SAM" id="MobiDB-lite"/>
    </source>
</evidence>